<evidence type="ECO:0000259" key="1">
    <source>
        <dbReference type="Pfam" id="PF19834"/>
    </source>
</evidence>
<organism evidence="2 3">
    <name type="scientific">Gimesia alba</name>
    <dbReference type="NCBI Taxonomy" id="2527973"/>
    <lineage>
        <taxon>Bacteria</taxon>
        <taxon>Pseudomonadati</taxon>
        <taxon>Planctomycetota</taxon>
        <taxon>Planctomycetia</taxon>
        <taxon>Planctomycetales</taxon>
        <taxon>Planctomycetaceae</taxon>
        <taxon>Gimesia</taxon>
    </lineage>
</organism>
<dbReference type="Pfam" id="PF19834">
    <property type="entry name" value="DUF6314"/>
    <property type="match status" value="1"/>
</dbReference>
<evidence type="ECO:0000313" key="3">
    <source>
        <dbReference type="Proteomes" id="UP000317171"/>
    </source>
</evidence>
<feature type="domain" description="DUF6314" evidence="1">
    <location>
        <begin position="32"/>
        <end position="153"/>
    </location>
</feature>
<evidence type="ECO:0000313" key="2">
    <source>
        <dbReference type="EMBL" id="QDT40038.1"/>
    </source>
</evidence>
<dbReference type="AlphaFoldDB" id="A0A517R839"/>
<dbReference type="Proteomes" id="UP000317171">
    <property type="component" value="Chromosome"/>
</dbReference>
<keyword evidence="3" id="KW-1185">Reference proteome</keyword>
<proteinExistence type="predicted"/>
<reference evidence="2 3" key="1">
    <citation type="submission" date="2019-02" db="EMBL/GenBank/DDBJ databases">
        <title>Deep-cultivation of Planctomycetes and their phenomic and genomic characterization uncovers novel biology.</title>
        <authorList>
            <person name="Wiegand S."/>
            <person name="Jogler M."/>
            <person name="Boedeker C."/>
            <person name="Pinto D."/>
            <person name="Vollmers J."/>
            <person name="Rivas-Marin E."/>
            <person name="Kohn T."/>
            <person name="Peeters S.H."/>
            <person name="Heuer A."/>
            <person name="Rast P."/>
            <person name="Oberbeckmann S."/>
            <person name="Bunk B."/>
            <person name="Jeske O."/>
            <person name="Meyerdierks A."/>
            <person name="Storesund J.E."/>
            <person name="Kallscheuer N."/>
            <person name="Luecker S."/>
            <person name="Lage O.M."/>
            <person name="Pohl T."/>
            <person name="Merkel B.J."/>
            <person name="Hornburger P."/>
            <person name="Mueller R.-W."/>
            <person name="Bruemmer F."/>
            <person name="Labrenz M."/>
            <person name="Spormann A.M."/>
            <person name="Op den Camp H."/>
            <person name="Overmann J."/>
            <person name="Amann R."/>
            <person name="Jetten M.S.M."/>
            <person name="Mascher T."/>
            <person name="Medema M.H."/>
            <person name="Devos D.P."/>
            <person name="Kaster A.-K."/>
            <person name="Ovreas L."/>
            <person name="Rohde M."/>
            <person name="Galperin M.Y."/>
            <person name="Jogler C."/>
        </authorList>
    </citation>
    <scope>NUCLEOTIDE SEQUENCE [LARGE SCALE GENOMIC DNA]</scope>
    <source>
        <strain evidence="2 3">Pan241w</strain>
    </source>
</reference>
<accession>A0A517R839</accession>
<gene>
    <name evidence="2" type="ORF">Pan241w_00910</name>
</gene>
<protein>
    <recommendedName>
        <fullName evidence="1">DUF6314 domain-containing protein</fullName>
    </recommendedName>
</protein>
<name>A0A517R839_9PLAN</name>
<dbReference type="InterPro" id="IPR045632">
    <property type="entry name" value="DUF6314"/>
</dbReference>
<dbReference type="RefSeq" id="WP_145209332.1">
    <property type="nucleotide sequence ID" value="NZ_CP036269.1"/>
</dbReference>
<dbReference type="OrthoDB" id="21379at2"/>
<sequence length="155" mass="17812">MNTNLDLPTLWNRLAAVTSLTFTAQSFDSGSGWNGTGKGTVEIEHSTPESMLFHESGLWTQQAGKELHFTNVYRWSAYPDQKRLRLEHLRFGTMHPVYLFELQQITATRWESVEPHVCREDLYSANLSLENALLSLDWTVKGATKNERISYVYVE</sequence>
<dbReference type="KEGG" id="gaz:Pan241w_00910"/>
<dbReference type="EMBL" id="CP036269">
    <property type="protein sequence ID" value="QDT40038.1"/>
    <property type="molecule type" value="Genomic_DNA"/>
</dbReference>